<accession>A0A6P1E8U6</accession>
<dbReference type="Proteomes" id="UP000471640">
    <property type="component" value="Unassembled WGS sequence"/>
</dbReference>
<reference evidence="2" key="1">
    <citation type="journal article" date="2020" name="Microbiol. Resour. Announc.">
        <title>Draft Genome Sequences of Thiorhodococcus mannitoliphagus and Thiorhodococcus minor, Purple Sulfur Photosynthetic Bacteria in the Gammaproteobacterial Family Chromatiaceae.</title>
        <authorList>
            <person name="Aviles F.A."/>
            <person name="Meyer T.E."/>
            <person name="Kyndt J.A."/>
        </authorList>
    </citation>
    <scope>NUCLEOTIDE SEQUENCE [LARGE SCALE GENOMIC DNA]</scope>
    <source>
        <strain evidence="2">DSM 18266</strain>
    </source>
</reference>
<comment type="caution">
    <text evidence="1">The sequence shown here is derived from an EMBL/GenBank/DDBJ whole genome shotgun (WGS) entry which is preliminary data.</text>
</comment>
<proteinExistence type="predicted"/>
<feature type="non-terminal residue" evidence="1">
    <location>
        <position position="1"/>
    </location>
</feature>
<dbReference type="InterPro" id="IPR037221">
    <property type="entry name" value="H-type_lectin_dom_sf"/>
</dbReference>
<dbReference type="AlphaFoldDB" id="A0A6P1E8U6"/>
<evidence type="ECO:0000313" key="2">
    <source>
        <dbReference type="Proteomes" id="UP000471640"/>
    </source>
</evidence>
<protein>
    <submittedName>
        <fullName evidence="1">Fibronectin type III domain-containing protein</fullName>
    </submittedName>
</protein>
<dbReference type="EMBL" id="JAAIJR010000386">
    <property type="protein sequence ID" value="NEX23865.1"/>
    <property type="molecule type" value="Genomic_DNA"/>
</dbReference>
<evidence type="ECO:0000313" key="1">
    <source>
        <dbReference type="EMBL" id="NEX23865.1"/>
    </source>
</evidence>
<dbReference type="Gene3D" id="2.60.40.2080">
    <property type="match status" value="2"/>
</dbReference>
<gene>
    <name evidence="1" type="ORF">G3480_27050</name>
</gene>
<keyword evidence="2" id="KW-1185">Reference proteome</keyword>
<reference evidence="1 2" key="2">
    <citation type="submission" date="2020-02" db="EMBL/GenBank/DDBJ databases">
        <title>Genome sequences of Thiorhodococcus mannitoliphagus and Thiorhodococcus minor, purple sulfur photosynthetic bacteria in the gammaproteobacterial family, Chromatiaceae.</title>
        <authorList>
            <person name="Aviles F.A."/>
            <person name="Meyer T.E."/>
            <person name="Kyndt J.A."/>
        </authorList>
    </citation>
    <scope>NUCLEOTIDE SEQUENCE [LARGE SCALE GENOMIC DNA]</scope>
    <source>
        <strain evidence="1 2">DSM 18266</strain>
    </source>
</reference>
<name>A0A6P1E8U6_9GAMM</name>
<dbReference type="RefSeq" id="WP_164657265.1">
    <property type="nucleotide sequence ID" value="NZ_JAAIJR010000386.1"/>
</dbReference>
<organism evidence="1 2">
    <name type="scientific">Thiorhodococcus mannitoliphagus</name>
    <dbReference type="NCBI Taxonomy" id="329406"/>
    <lineage>
        <taxon>Bacteria</taxon>
        <taxon>Pseudomonadati</taxon>
        <taxon>Pseudomonadota</taxon>
        <taxon>Gammaproteobacteria</taxon>
        <taxon>Chromatiales</taxon>
        <taxon>Chromatiaceae</taxon>
        <taxon>Thiorhodococcus</taxon>
    </lineage>
</organism>
<sequence length="264" mass="29114">IEFGELSVNHEWQRVDFAKTFADPIVTAKSFSRNGGQSATVRIDGVDETGFWIRIQEWDYLDGTHARETITYVAIERGQHQLPNGTWIEADSLDVSAADAFYRQSLIAPFSETPIVIAAVASDNDTHAVTTRLRNATQSSFEVALQEQEASSHRHETESVTYIAWEPSIGQIDGLAFEVAQAQESVTHLGSRVDFTGAYDEPPAVLADMQTRNGGDTAVLRWSYKDAASMDVWVQEEQSKDSEVGHAKESVGYILLSNSGSDQP</sequence>